<dbReference type="CDD" id="cd24146">
    <property type="entry name" value="nat-AmDH_N_like"/>
    <property type="match status" value="1"/>
</dbReference>
<organism evidence="2 3">
    <name type="scientific">Mycolicibacterium aurum</name>
    <name type="common">Mycobacterium aurum</name>
    <dbReference type="NCBI Taxonomy" id="1791"/>
    <lineage>
        <taxon>Bacteria</taxon>
        <taxon>Bacillati</taxon>
        <taxon>Actinomycetota</taxon>
        <taxon>Actinomycetes</taxon>
        <taxon>Mycobacteriales</taxon>
        <taxon>Mycobacteriaceae</taxon>
        <taxon>Mycolicibacterium</taxon>
    </lineage>
</organism>
<dbReference type="OrthoDB" id="4759936at2"/>
<dbReference type="Proteomes" id="UP000279306">
    <property type="component" value="Chromosome"/>
</dbReference>
<reference evidence="2 3" key="1">
    <citation type="submission" date="2018-12" db="EMBL/GenBank/DDBJ databases">
        <authorList>
            <consortium name="Pathogen Informatics"/>
        </authorList>
    </citation>
    <scope>NUCLEOTIDE SEQUENCE [LARGE SCALE GENOMIC DNA]</scope>
    <source>
        <strain evidence="2 3">NCTC10437</strain>
    </source>
</reference>
<proteinExistence type="predicted"/>
<dbReference type="AlphaFoldDB" id="A0A448J0R2"/>
<dbReference type="RefSeq" id="WP_048635176.1">
    <property type="nucleotide sequence ID" value="NZ_CVQQ01000027.1"/>
</dbReference>
<evidence type="ECO:0000259" key="1">
    <source>
        <dbReference type="Pfam" id="PF19328"/>
    </source>
</evidence>
<feature type="domain" description="2,4-diaminopentanoate dehydrogenase C-terminal" evidence="1">
    <location>
        <begin position="141"/>
        <end position="347"/>
    </location>
</feature>
<dbReference type="InterPro" id="IPR045760">
    <property type="entry name" value="DAP_DH_C"/>
</dbReference>
<dbReference type="InterPro" id="IPR036291">
    <property type="entry name" value="NAD(P)-bd_dom_sf"/>
</dbReference>
<protein>
    <submittedName>
        <fullName evidence="2">Dihydrodipicolinate reductase</fullName>
    </submittedName>
</protein>
<dbReference type="SUPFAM" id="SSF51735">
    <property type="entry name" value="NAD(P)-binding Rossmann-fold domains"/>
    <property type="match status" value="1"/>
</dbReference>
<dbReference type="Gene3D" id="3.40.50.720">
    <property type="entry name" value="NAD(P)-binding Rossmann-like Domain"/>
    <property type="match status" value="1"/>
</dbReference>
<evidence type="ECO:0000313" key="3">
    <source>
        <dbReference type="Proteomes" id="UP000279306"/>
    </source>
</evidence>
<keyword evidence="3" id="KW-1185">Reference proteome</keyword>
<dbReference type="STRING" id="1791.GCA_001049355_05353"/>
<sequence length="356" mass="37517">MHNNAPYRVVQWTTGNVGKSSVAAIVKNPLLELVGCYAWSDDKAGRDVGELVGIDPLGITATNDVDALLALKPDVVVYNPMWIDVDELVRILEAGVNVVASASFITGHNLGDGRDKLADACLRGGSTLFGSGVSPGFAELLAIVAGTACDRIDKVTIAESADTTLYDSPETERPVGFDMAIDDPALQPMAAKGTAVFAEAVQLVADALGIALDEITCVSEYAQTTEDLPMASWTIKAGHVAGVFASWQGIANGKTVIDINVRWKKGQTLEPDWKLDGDGWKITIDGRPTVNMSVGFLPPQDMIESAKTLEDFFVLGHIMTALPPIHAIAAVVAAAPGIATYTDLPLPLPRGVVPTG</sequence>
<evidence type="ECO:0000313" key="2">
    <source>
        <dbReference type="EMBL" id="VEG58249.1"/>
    </source>
</evidence>
<name>A0A448J0R2_MYCAU</name>
<accession>A0A448J0R2</accession>
<dbReference type="KEGG" id="mauu:NCTC10437_05277"/>
<dbReference type="EMBL" id="LR134356">
    <property type="protein sequence ID" value="VEG58249.1"/>
    <property type="molecule type" value="Genomic_DNA"/>
</dbReference>
<dbReference type="Pfam" id="PF19328">
    <property type="entry name" value="DAP_DH_C"/>
    <property type="match status" value="1"/>
</dbReference>
<gene>
    <name evidence="2" type="ORF">NCTC10437_05277</name>
</gene>